<comment type="subcellular location">
    <subcellularLocation>
        <location evidence="1">Cell membrane</location>
        <topology evidence="1">Peripheral membrane protein</topology>
    </subcellularLocation>
</comment>
<accession>A0A3C1KGJ3</accession>
<dbReference type="Proteomes" id="UP000257479">
    <property type="component" value="Unassembled WGS sequence"/>
</dbReference>
<protein>
    <submittedName>
        <fullName evidence="7">ABC transporter ATP-binding protein</fullName>
    </submittedName>
</protein>
<dbReference type="InterPro" id="IPR050763">
    <property type="entry name" value="ABC_transporter_ATP-binding"/>
</dbReference>
<proteinExistence type="inferred from homology"/>
<keyword evidence="5 7" id="KW-0067">ATP-binding</keyword>
<dbReference type="PANTHER" id="PTHR42711">
    <property type="entry name" value="ABC TRANSPORTER ATP-BINDING PROTEIN"/>
    <property type="match status" value="1"/>
</dbReference>
<evidence type="ECO:0000256" key="2">
    <source>
        <dbReference type="ARBA" id="ARBA00005417"/>
    </source>
</evidence>
<feature type="non-terminal residue" evidence="7">
    <location>
        <position position="43"/>
    </location>
</feature>
<dbReference type="InterPro" id="IPR027417">
    <property type="entry name" value="P-loop_NTPase"/>
</dbReference>
<dbReference type="GO" id="GO:0005886">
    <property type="term" value="C:plasma membrane"/>
    <property type="evidence" value="ECO:0007669"/>
    <property type="project" value="UniProtKB-SubCell"/>
</dbReference>
<keyword evidence="4" id="KW-0547">Nucleotide-binding</keyword>
<evidence type="ECO:0000256" key="3">
    <source>
        <dbReference type="ARBA" id="ARBA00022448"/>
    </source>
</evidence>
<comment type="caution">
    <text evidence="7">The sequence shown here is derived from an EMBL/GenBank/DDBJ whole genome shotgun (WGS) entry which is preliminary data.</text>
</comment>
<evidence type="ECO:0000313" key="8">
    <source>
        <dbReference type="Proteomes" id="UP000257479"/>
    </source>
</evidence>
<dbReference type="SUPFAM" id="SSF52540">
    <property type="entry name" value="P-loop containing nucleoside triphosphate hydrolases"/>
    <property type="match status" value="1"/>
</dbReference>
<evidence type="ECO:0000256" key="4">
    <source>
        <dbReference type="ARBA" id="ARBA00022741"/>
    </source>
</evidence>
<evidence type="ECO:0000256" key="1">
    <source>
        <dbReference type="ARBA" id="ARBA00004202"/>
    </source>
</evidence>
<name>A0A3C1KGJ3_9MICO</name>
<dbReference type="PANTHER" id="PTHR42711:SF5">
    <property type="entry name" value="ABC TRANSPORTER ATP-BINDING PROTEIN NATA"/>
    <property type="match status" value="1"/>
</dbReference>
<comment type="similarity">
    <text evidence="2">Belongs to the ABC transporter superfamily.</text>
</comment>
<gene>
    <name evidence="7" type="ORF">DCP95_13725</name>
</gene>
<dbReference type="GO" id="GO:0005524">
    <property type="term" value="F:ATP binding"/>
    <property type="evidence" value="ECO:0007669"/>
    <property type="project" value="UniProtKB-KW"/>
</dbReference>
<keyword evidence="3" id="KW-0813">Transport</keyword>
<organism evidence="7 8">
    <name type="scientific">Microbacterium ginsengisoli</name>
    <dbReference type="NCBI Taxonomy" id="400772"/>
    <lineage>
        <taxon>Bacteria</taxon>
        <taxon>Bacillati</taxon>
        <taxon>Actinomycetota</taxon>
        <taxon>Actinomycetes</taxon>
        <taxon>Micrococcales</taxon>
        <taxon>Microbacteriaceae</taxon>
        <taxon>Microbacterium</taxon>
    </lineage>
</organism>
<evidence type="ECO:0000256" key="6">
    <source>
        <dbReference type="ARBA" id="ARBA00023251"/>
    </source>
</evidence>
<reference evidence="7 8" key="1">
    <citation type="journal article" date="2018" name="Nat. Biotechnol.">
        <title>A standardized bacterial taxonomy based on genome phylogeny substantially revises the tree of life.</title>
        <authorList>
            <person name="Parks D.H."/>
            <person name="Chuvochina M."/>
            <person name="Waite D.W."/>
            <person name="Rinke C."/>
            <person name="Skarshewski A."/>
            <person name="Chaumeil P.A."/>
            <person name="Hugenholtz P."/>
        </authorList>
    </citation>
    <scope>NUCLEOTIDE SEQUENCE [LARGE SCALE GENOMIC DNA]</scope>
    <source>
        <strain evidence="7">UBA9152</strain>
    </source>
</reference>
<evidence type="ECO:0000256" key="5">
    <source>
        <dbReference type="ARBA" id="ARBA00022840"/>
    </source>
</evidence>
<dbReference type="EMBL" id="DMNG01000243">
    <property type="protein sequence ID" value="HAN25603.1"/>
    <property type="molecule type" value="Genomic_DNA"/>
</dbReference>
<sequence length="43" mass="4296">MLELHGVTKSYGGRRVLDGVGFRVTGGALTGFVGGNGAGKTTT</sequence>
<dbReference type="Gene3D" id="3.40.50.300">
    <property type="entry name" value="P-loop containing nucleotide triphosphate hydrolases"/>
    <property type="match status" value="1"/>
</dbReference>
<evidence type="ECO:0000313" key="7">
    <source>
        <dbReference type="EMBL" id="HAN25603.1"/>
    </source>
</evidence>
<dbReference type="AlphaFoldDB" id="A0A3C1KGJ3"/>
<dbReference type="GO" id="GO:0046677">
    <property type="term" value="P:response to antibiotic"/>
    <property type="evidence" value="ECO:0007669"/>
    <property type="project" value="UniProtKB-KW"/>
</dbReference>
<keyword evidence="6" id="KW-0046">Antibiotic resistance</keyword>